<reference evidence="4 5" key="1">
    <citation type="submission" date="2019-03" db="EMBL/GenBank/DDBJ databases">
        <title>Sequencing 25 genomes of Wallemia mellicola.</title>
        <authorList>
            <person name="Gostincar C."/>
        </authorList>
    </citation>
    <scope>NUCLEOTIDE SEQUENCE [LARGE SCALE GENOMIC DNA]</scope>
    <source>
        <strain evidence="2 5">EXF-1262</strain>
        <strain evidence="3 4">EXF-1277</strain>
    </source>
</reference>
<proteinExistence type="predicted"/>
<protein>
    <submittedName>
        <fullName evidence="2">SET domain-containing protein</fullName>
    </submittedName>
</protein>
<evidence type="ECO:0000313" key="5">
    <source>
        <dbReference type="Proteomes" id="UP000307169"/>
    </source>
</evidence>
<dbReference type="PANTHER" id="PTHR13271">
    <property type="entry name" value="UNCHARACTERIZED PUTATIVE METHYLTRANSFERASE"/>
    <property type="match status" value="1"/>
</dbReference>
<dbReference type="AlphaFoldDB" id="A0A4T0NHF6"/>
<dbReference type="PROSITE" id="PS50280">
    <property type="entry name" value="SET"/>
    <property type="match status" value="1"/>
</dbReference>
<dbReference type="InterPro" id="IPR046341">
    <property type="entry name" value="SET_dom_sf"/>
</dbReference>
<dbReference type="GO" id="GO:0005634">
    <property type="term" value="C:nucleus"/>
    <property type="evidence" value="ECO:0007669"/>
    <property type="project" value="TreeGrafter"/>
</dbReference>
<accession>A0A4T0NHF6</accession>
<dbReference type="CDD" id="cd10527">
    <property type="entry name" value="SET_LSMT"/>
    <property type="match status" value="1"/>
</dbReference>
<dbReference type="EMBL" id="SPRV01000064">
    <property type="protein sequence ID" value="TIC59411.1"/>
    <property type="molecule type" value="Genomic_DNA"/>
</dbReference>
<evidence type="ECO:0000313" key="2">
    <source>
        <dbReference type="EMBL" id="TIB96363.1"/>
    </source>
</evidence>
<dbReference type="Proteomes" id="UP000305362">
    <property type="component" value="Unassembled WGS sequence"/>
</dbReference>
<gene>
    <name evidence="3" type="ORF">E3Q03_03876</name>
    <name evidence="2" type="ORF">E3Q17_03871</name>
</gene>
<dbReference type="PANTHER" id="PTHR13271:SF34">
    <property type="entry name" value="N-LYSINE METHYLTRANSFERASE SETD6"/>
    <property type="match status" value="1"/>
</dbReference>
<organism evidence="2 5">
    <name type="scientific">Wallemia mellicola</name>
    <dbReference type="NCBI Taxonomy" id="1708541"/>
    <lineage>
        <taxon>Eukaryota</taxon>
        <taxon>Fungi</taxon>
        <taxon>Dikarya</taxon>
        <taxon>Basidiomycota</taxon>
        <taxon>Wallemiomycotina</taxon>
        <taxon>Wallemiomycetes</taxon>
        <taxon>Wallemiales</taxon>
        <taxon>Wallemiaceae</taxon>
        <taxon>Wallemia</taxon>
    </lineage>
</organism>
<sequence>MNSSLLNWCKEHSVELDSRLLLLTDRVLSNDYILKSTPIAKVPKDALLTIRSSSMHQQLSQLNQSRVVLLSFALAFEIHRGERSTWLSYIESLPKEAPEIASLWLPTPEMDGMELAKELDSLCNTKEGIRGRHSRAQLEDIFHTSLAPLADGISFNDYLYAYAITSSRLFTIDNYHDVGLVPVADLFNHTEESTVEFESDTLVCGCCGNLSHSQTNDKQTVDIVTTETIEPHQELFNSYGDTLSNVQLAMDYGFTLDANEFDRVRFDGDAIDFQWEFNDNDQELFVNDCNLYIDSEARVSLGLFGVTDIAIIDHIVMAYEQSSKVAEKPLREYIQCLIDKIDARLKEYPMHVNITNAMLVQMRQDEIGLLETSKRRFKDLL</sequence>
<dbReference type="InterPro" id="IPR001214">
    <property type="entry name" value="SET_dom"/>
</dbReference>
<dbReference type="Proteomes" id="UP000307169">
    <property type="component" value="Unassembled WGS sequence"/>
</dbReference>
<dbReference type="SUPFAM" id="SSF82199">
    <property type="entry name" value="SET domain"/>
    <property type="match status" value="1"/>
</dbReference>
<name>A0A4T0NHF6_9BASI</name>
<evidence type="ECO:0000313" key="3">
    <source>
        <dbReference type="EMBL" id="TIC59411.1"/>
    </source>
</evidence>
<dbReference type="OrthoDB" id="441812at2759"/>
<dbReference type="InterPro" id="IPR050600">
    <property type="entry name" value="SETD3_SETD6_MTase"/>
</dbReference>
<dbReference type="GO" id="GO:0016279">
    <property type="term" value="F:protein-lysine N-methyltransferase activity"/>
    <property type="evidence" value="ECO:0007669"/>
    <property type="project" value="TreeGrafter"/>
</dbReference>
<comment type="caution">
    <text evidence="2">The sequence shown here is derived from an EMBL/GenBank/DDBJ whole genome shotgun (WGS) entry which is preliminary data.</text>
</comment>
<dbReference type="Pfam" id="PF00856">
    <property type="entry name" value="SET"/>
    <property type="match status" value="1"/>
</dbReference>
<dbReference type="EMBL" id="SPRH01000065">
    <property type="protein sequence ID" value="TIB96363.1"/>
    <property type="molecule type" value="Genomic_DNA"/>
</dbReference>
<evidence type="ECO:0000313" key="4">
    <source>
        <dbReference type="Proteomes" id="UP000305362"/>
    </source>
</evidence>
<dbReference type="Gene3D" id="3.90.1410.10">
    <property type="entry name" value="set domain protein methyltransferase, domain 1"/>
    <property type="match status" value="1"/>
</dbReference>
<feature type="domain" description="SET" evidence="1">
    <location>
        <begin position="65"/>
        <end position="240"/>
    </location>
</feature>
<evidence type="ECO:0000259" key="1">
    <source>
        <dbReference type="PROSITE" id="PS50280"/>
    </source>
</evidence>